<evidence type="ECO:0000256" key="1">
    <source>
        <dbReference type="SAM" id="MobiDB-lite"/>
    </source>
</evidence>
<evidence type="ECO:0000313" key="3">
    <source>
        <dbReference type="EMBL" id="MCW1886297.1"/>
    </source>
</evidence>
<keyword evidence="4" id="KW-1185">Reference proteome</keyword>
<feature type="compositionally biased region" description="Polar residues" evidence="1">
    <location>
        <begin position="105"/>
        <end position="134"/>
    </location>
</feature>
<feature type="region of interest" description="Disordered" evidence="1">
    <location>
        <begin position="104"/>
        <end position="134"/>
    </location>
</feature>
<organism evidence="3 4">
    <name type="scientific">Luteolibacter flavescens</name>
    <dbReference type="NCBI Taxonomy" id="1859460"/>
    <lineage>
        <taxon>Bacteria</taxon>
        <taxon>Pseudomonadati</taxon>
        <taxon>Verrucomicrobiota</taxon>
        <taxon>Verrucomicrobiia</taxon>
        <taxon>Verrucomicrobiales</taxon>
        <taxon>Verrucomicrobiaceae</taxon>
        <taxon>Luteolibacter</taxon>
    </lineage>
</organism>
<name>A0ABT3FS70_9BACT</name>
<feature type="domain" description="Phage tail collar" evidence="2">
    <location>
        <begin position="8"/>
        <end position="63"/>
    </location>
</feature>
<proteinExistence type="predicted"/>
<dbReference type="Gene3D" id="3.90.1340.10">
    <property type="entry name" value="Phage tail collar domain"/>
    <property type="match status" value="1"/>
</dbReference>
<comment type="caution">
    <text evidence="3">The sequence shown here is derived from an EMBL/GenBank/DDBJ whole genome shotgun (WGS) entry which is preliminary data.</text>
</comment>
<protein>
    <submittedName>
        <fullName evidence="3">Tail fiber protein</fullName>
    </submittedName>
</protein>
<sequence>MADPFVAEIRMAGFNFAPVGWAQCSGQLLSIQQNTALFSLLGTTYGGNGNTTFALPDLRGRMPIHQGQGPGGLTSRTLGSSGGSENVTLTTAEIPAHTHALTGGTLPTVQAAGNQTTPNGNRLSRASDGESNFSNAAADGSIALTGNTSSVGGGLAHNNMPPFLTVNFIIALQGIFPQRP</sequence>
<accession>A0ABT3FS70</accession>
<gene>
    <name evidence="3" type="ORF">OKA04_16285</name>
</gene>
<dbReference type="SUPFAM" id="SSF88874">
    <property type="entry name" value="Receptor-binding domain of short tail fibre protein gp12"/>
    <property type="match status" value="1"/>
</dbReference>
<dbReference type="InterPro" id="IPR011083">
    <property type="entry name" value="Phage_tail_collar_dom"/>
</dbReference>
<dbReference type="InterPro" id="IPR037053">
    <property type="entry name" value="Phage_tail_collar_dom_sf"/>
</dbReference>
<reference evidence="3 4" key="1">
    <citation type="submission" date="2022-10" db="EMBL/GenBank/DDBJ databases">
        <title>Luteolibacter flavescens strain MCCC 1K03193, whole genome shotgun sequencing project.</title>
        <authorList>
            <person name="Zhao G."/>
            <person name="Shen L."/>
        </authorList>
    </citation>
    <scope>NUCLEOTIDE SEQUENCE [LARGE SCALE GENOMIC DNA]</scope>
    <source>
        <strain evidence="3 4">MCCC 1K03193</strain>
    </source>
</reference>
<evidence type="ECO:0000259" key="2">
    <source>
        <dbReference type="Pfam" id="PF07484"/>
    </source>
</evidence>
<dbReference type="RefSeq" id="WP_264502254.1">
    <property type="nucleotide sequence ID" value="NZ_JAPDDS010000009.1"/>
</dbReference>
<dbReference type="Pfam" id="PF07484">
    <property type="entry name" value="Collar"/>
    <property type="match status" value="1"/>
</dbReference>
<evidence type="ECO:0000313" key="4">
    <source>
        <dbReference type="Proteomes" id="UP001207930"/>
    </source>
</evidence>
<dbReference type="Proteomes" id="UP001207930">
    <property type="component" value="Unassembled WGS sequence"/>
</dbReference>
<dbReference type="EMBL" id="JAPDDS010000009">
    <property type="protein sequence ID" value="MCW1886297.1"/>
    <property type="molecule type" value="Genomic_DNA"/>
</dbReference>